<dbReference type="CDD" id="cd00009">
    <property type="entry name" value="AAA"/>
    <property type="match status" value="1"/>
</dbReference>
<dbReference type="NCBIfam" id="NF004046">
    <property type="entry name" value="PRK05563.1"/>
    <property type="match status" value="1"/>
</dbReference>
<dbReference type="InterPro" id="IPR045085">
    <property type="entry name" value="HLD_clamp_pol_III_gamma_tau"/>
</dbReference>
<evidence type="ECO:0000256" key="12">
    <source>
        <dbReference type="SAM" id="MobiDB-lite"/>
    </source>
</evidence>
<dbReference type="PANTHER" id="PTHR11669:SF0">
    <property type="entry name" value="PROTEIN STICHEL-LIKE 2"/>
    <property type="match status" value="1"/>
</dbReference>
<comment type="catalytic activity">
    <reaction evidence="11">
        <text>DNA(n) + a 2'-deoxyribonucleoside 5'-triphosphate = DNA(n+1) + diphosphate</text>
        <dbReference type="Rhea" id="RHEA:22508"/>
        <dbReference type="Rhea" id="RHEA-COMP:17339"/>
        <dbReference type="Rhea" id="RHEA-COMP:17340"/>
        <dbReference type="ChEBI" id="CHEBI:33019"/>
        <dbReference type="ChEBI" id="CHEBI:61560"/>
        <dbReference type="ChEBI" id="CHEBI:173112"/>
        <dbReference type="EC" id="2.7.7.7"/>
    </reaction>
</comment>
<evidence type="ECO:0000313" key="14">
    <source>
        <dbReference type="EMBL" id="ATW28722.1"/>
    </source>
</evidence>
<dbReference type="FunFam" id="3.40.50.300:FF:000014">
    <property type="entry name" value="DNA polymerase III subunit gamma/tau"/>
    <property type="match status" value="1"/>
</dbReference>
<dbReference type="InterPro" id="IPR022754">
    <property type="entry name" value="DNA_pol_III_gamma-3"/>
</dbReference>
<keyword evidence="7" id="KW-0547">Nucleotide-binding</keyword>
<dbReference type="SUPFAM" id="SSF48019">
    <property type="entry name" value="post-AAA+ oligomerization domain-like"/>
    <property type="match status" value="1"/>
</dbReference>
<feature type="compositionally biased region" description="Basic and acidic residues" evidence="12">
    <location>
        <begin position="380"/>
        <end position="395"/>
    </location>
</feature>
<dbReference type="GO" id="GO:0009360">
    <property type="term" value="C:DNA polymerase III complex"/>
    <property type="evidence" value="ECO:0007669"/>
    <property type="project" value="InterPro"/>
</dbReference>
<keyword evidence="5" id="KW-0235">DNA replication</keyword>
<dbReference type="GO" id="GO:0005524">
    <property type="term" value="F:ATP binding"/>
    <property type="evidence" value="ECO:0007669"/>
    <property type="project" value="UniProtKB-KW"/>
</dbReference>
<dbReference type="RefSeq" id="WP_214658718.1">
    <property type="nucleotide sequence ID" value="NZ_CP017634.1"/>
</dbReference>
<dbReference type="SMART" id="SM00382">
    <property type="entry name" value="AAA"/>
    <property type="match status" value="1"/>
</dbReference>
<evidence type="ECO:0000256" key="2">
    <source>
        <dbReference type="ARBA" id="ARBA00012417"/>
    </source>
</evidence>
<dbReference type="SUPFAM" id="SSF52540">
    <property type="entry name" value="P-loop containing nucleoside triphosphate hydrolases"/>
    <property type="match status" value="1"/>
</dbReference>
<dbReference type="InterPro" id="IPR008921">
    <property type="entry name" value="DNA_pol3_clamp-load_cplx_C"/>
</dbReference>
<dbReference type="FunFam" id="1.10.8.60:FF:000013">
    <property type="entry name" value="DNA polymerase III subunit gamma/tau"/>
    <property type="match status" value="1"/>
</dbReference>
<evidence type="ECO:0000256" key="8">
    <source>
        <dbReference type="ARBA" id="ARBA00022833"/>
    </source>
</evidence>
<reference evidence="14 15" key="1">
    <citation type="submission" date="2016-10" db="EMBL/GenBank/DDBJ databases">
        <title>Complete Genome Sequence of Peptococcaceae strain DCMF.</title>
        <authorList>
            <person name="Edwards R.J."/>
            <person name="Holland S.I."/>
            <person name="Deshpande N.P."/>
            <person name="Wong Y.K."/>
            <person name="Ertan H."/>
            <person name="Manefield M."/>
            <person name="Russell T.L."/>
            <person name="Lee M.J."/>
        </authorList>
    </citation>
    <scope>NUCLEOTIDE SEQUENCE [LARGE SCALE GENOMIC DNA]</scope>
    <source>
        <strain evidence="14 15">DCMF</strain>
    </source>
</reference>
<keyword evidence="4" id="KW-0548">Nucleotidyltransferase</keyword>
<dbReference type="Gene3D" id="1.10.8.60">
    <property type="match status" value="1"/>
</dbReference>
<evidence type="ECO:0000256" key="9">
    <source>
        <dbReference type="ARBA" id="ARBA00022840"/>
    </source>
</evidence>
<dbReference type="InterPro" id="IPR050238">
    <property type="entry name" value="DNA_Rep/Repair_Clamp_Loader"/>
</dbReference>
<dbReference type="Pfam" id="PF22608">
    <property type="entry name" value="DNAX_ATPase_lid"/>
    <property type="match status" value="1"/>
</dbReference>
<dbReference type="GO" id="GO:0003887">
    <property type="term" value="F:DNA-directed DNA polymerase activity"/>
    <property type="evidence" value="ECO:0007669"/>
    <property type="project" value="UniProtKB-KW"/>
</dbReference>
<dbReference type="EC" id="2.7.7.7" evidence="2"/>
<dbReference type="GO" id="GO:0046872">
    <property type="term" value="F:metal ion binding"/>
    <property type="evidence" value="ECO:0007669"/>
    <property type="project" value="UniProtKB-KW"/>
</dbReference>
<dbReference type="Proteomes" id="UP000323521">
    <property type="component" value="Chromosome"/>
</dbReference>
<evidence type="ECO:0000256" key="5">
    <source>
        <dbReference type="ARBA" id="ARBA00022705"/>
    </source>
</evidence>
<keyword evidence="15" id="KW-1185">Reference proteome</keyword>
<dbReference type="Pfam" id="PF20964">
    <property type="entry name" value="DnaX_C"/>
    <property type="match status" value="1"/>
</dbReference>
<evidence type="ECO:0000313" key="15">
    <source>
        <dbReference type="Proteomes" id="UP000323521"/>
    </source>
</evidence>
<keyword evidence="8" id="KW-0862">Zinc</keyword>
<comment type="similarity">
    <text evidence="1">Belongs to the DnaX/STICHEL family.</text>
</comment>
<dbReference type="NCBIfam" id="TIGR02397">
    <property type="entry name" value="dnaX_nterm"/>
    <property type="match status" value="1"/>
</dbReference>
<evidence type="ECO:0000256" key="10">
    <source>
        <dbReference type="ARBA" id="ARBA00022932"/>
    </source>
</evidence>
<dbReference type="EMBL" id="CP017634">
    <property type="protein sequence ID" value="ATW28722.1"/>
    <property type="molecule type" value="Genomic_DNA"/>
</dbReference>
<dbReference type="AlphaFoldDB" id="A0A3G1L1P8"/>
<evidence type="ECO:0000256" key="7">
    <source>
        <dbReference type="ARBA" id="ARBA00022741"/>
    </source>
</evidence>
<dbReference type="InterPro" id="IPR003593">
    <property type="entry name" value="AAA+_ATPase"/>
</dbReference>
<keyword evidence="10" id="KW-0239">DNA-directed DNA polymerase</keyword>
<evidence type="ECO:0000256" key="11">
    <source>
        <dbReference type="ARBA" id="ARBA00049244"/>
    </source>
</evidence>
<keyword evidence="6" id="KW-0479">Metal-binding</keyword>
<keyword evidence="3" id="KW-0808">Transferase</keyword>
<feature type="domain" description="AAA+ ATPase" evidence="13">
    <location>
        <begin position="37"/>
        <end position="179"/>
    </location>
</feature>
<keyword evidence="9" id="KW-0067">ATP-binding</keyword>
<evidence type="ECO:0000256" key="3">
    <source>
        <dbReference type="ARBA" id="ARBA00022679"/>
    </source>
</evidence>
<dbReference type="Gene3D" id="3.40.50.300">
    <property type="entry name" value="P-loop containing nucleotide triphosphate hydrolases"/>
    <property type="match status" value="1"/>
</dbReference>
<dbReference type="KEGG" id="fwa:DCMF_18215"/>
<proteinExistence type="inferred from homology"/>
<evidence type="ECO:0000256" key="6">
    <source>
        <dbReference type="ARBA" id="ARBA00022723"/>
    </source>
</evidence>
<dbReference type="Pfam" id="PF12169">
    <property type="entry name" value="DNA_pol3_gamma3"/>
    <property type="match status" value="1"/>
</dbReference>
<dbReference type="InterPro" id="IPR027417">
    <property type="entry name" value="P-loop_NTPase"/>
</dbReference>
<dbReference type="GO" id="GO:0006261">
    <property type="term" value="P:DNA-templated DNA replication"/>
    <property type="evidence" value="ECO:0007669"/>
    <property type="project" value="TreeGrafter"/>
</dbReference>
<feature type="region of interest" description="Disordered" evidence="12">
    <location>
        <begin position="365"/>
        <end position="406"/>
    </location>
</feature>
<accession>A0A3G1L1P8</accession>
<dbReference type="GO" id="GO:0003677">
    <property type="term" value="F:DNA binding"/>
    <property type="evidence" value="ECO:0007669"/>
    <property type="project" value="InterPro"/>
</dbReference>
<name>A0A3G1L1P8_FORW1</name>
<organism evidence="14 15">
    <name type="scientific">Formimonas warabiya</name>
    <dbReference type="NCBI Taxonomy" id="1761012"/>
    <lineage>
        <taxon>Bacteria</taxon>
        <taxon>Bacillati</taxon>
        <taxon>Bacillota</taxon>
        <taxon>Clostridia</taxon>
        <taxon>Eubacteriales</taxon>
        <taxon>Peptococcaceae</taxon>
        <taxon>Candidatus Formimonas</taxon>
    </lineage>
</organism>
<dbReference type="CDD" id="cd18137">
    <property type="entry name" value="HLD_clamp_pol_III_gamma_tau"/>
    <property type="match status" value="1"/>
</dbReference>
<gene>
    <name evidence="14" type="ORF">DCMF_18215</name>
</gene>
<dbReference type="InterPro" id="IPR012763">
    <property type="entry name" value="DNA_pol_III_sug/sutau_N"/>
</dbReference>
<dbReference type="PRINTS" id="PR00300">
    <property type="entry name" value="CLPPROTEASEA"/>
</dbReference>
<dbReference type="PANTHER" id="PTHR11669">
    <property type="entry name" value="REPLICATION FACTOR C / DNA POLYMERASE III GAMMA-TAU SUBUNIT"/>
    <property type="match status" value="1"/>
</dbReference>
<protein>
    <recommendedName>
        <fullName evidence="2">DNA-directed DNA polymerase</fullName>
        <ecNumber evidence="2">2.7.7.7</ecNumber>
    </recommendedName>
</protein>
<evidence type="ECO:0000256" key="1">
    <source>
        <dbReference type="ARBA" id="ARBA00006360"/>
    </source>
</evidence>
<evidence type="ECO:0000256" key="4">
    <source>
        <dbReference type="ARBA" id="ARBA00022695"/>
    </source>
</evidence>
<dbReference type="Pfam" id="PF13177">
    <property type="entry name" value="DNA_pol3_delta2"/>
    <property type="match status" value="1"/>
</dbReference>
<evidence type="ECO:0000259" key="13">
    <source>
        <dbReference type="SMART" id="SM00382"/>
    </source>
</evidence>
<dbReference type="InterPro" id="IPR001270">
    <property type="entry name" value="ClpA/B"/>
</dbReference>
<dbReference type="InterPro" id="IPR048448">
    <property type="entry name" value="DnaX-like_C"/>
</dbReference>
<dbReference type="Gene3D" id="1.20.272.10">
    <property type="match status" value="1"/>
</dbReference>
<sequence length="518" mass="58180">MSYIALYRQWRPQRFDEVVGQDHISKTLKNAIKTNRIVHAYLFTGPRGTGKTSSAKIMAKAVNCLAPEDGEACNACASCQTINAGHSMDIIEIDAASNRGIDEIRDLREKVKYAPVACTYKVYIIDEVHMLTSEAFNALLKTLEEPPKHVIFILATTEPHKIPLTVLSRCQKFDFKRIGYRDIVAHLKEICGADDLKVQERALQMLAKKSEGSMRDALSLLDQCLSFAEGEITEETIATVLGTVDGEFIKNIVQAMAEKNYGTMMGLIEGLVQEGKDIRQFSHDLVEYFRNLVLVKLSGQQTKYFDLPDFWHEVMREQSALFSEPRLFHILEVLSEGETQLRFSSQPRITLELSIIKATGLHEAERRMPGENKGLTPGKAEPKAGGEDTLGKPDKPVLPQSPAGKDEGISLEAIREQWKKVLESVRKQRPTTYAYLVEGEPVEVKNGKIILLYKANFHLHMENLEQPGNKSLVEKVLLAVYQHRLTVQGSIAPVSESKNDLVSEVRELFGDMILEIKE</sequence>